<keyword evidence="2" id="KW-0245">EGF-like domain</keyword>
<dbReference type="FunFam" id="2.60.40.60:FF:000020">
    <property type="entry name" value="Dachsous cadherin-related 1b"/>
    <property type="match status" value="1"/>
</dbReference>
<keyword evidence="11" id="KW-0325">Glycoprotein</keyword>
<feature type="domain" description="Cadherin" evidence="15">
    <location>
        <begin position="842"/>
        <end position="948"/>
    </location>
</feature>
<feature type="domain" description="Cadherin" evidence="15">
    <location>
        <begin position="15"/>
        <end position="82"/>
    </location>
</feature>
<feature type="domain" description="Cadherin" evidence="15">
    <location>
        <begin position="953"/>
        <end position="1062"/>
    </location>
</feature>
<protein>
    <submittedName>
        <fullName evidence="18">Protocadherin-15-like isoform X1</fullName>
    </submittedName>
</protein>
<dbReference type="Proteomes" id="UP000285301">
    <property type="component" value="Unassembled WGS sequence"/>
</dbReference>
<dbReference type="InterPro" id="IPR002126">
    <property type="entry name" value="Cadherin-like_dom"/>
</dbReference>
<evidence type="ECO:0000256" key="14">
    <source>
        <dbReference type="SAM" id="Phobius"/>
    </source>
</evidence>
<dbReference type="SMART" id="SM00112">
    <property type="entry name" value="CA"/>
    <property type="match status" value="11"/>
</dbReference>
<dbReference type="Pfam" id="PF00028">
    <property type="entry name" value="Cadherin"/>
    <property type="match status" value="8"/>
</dbReference>
<evidence type="ECO:0000259" key="15">
    <source>
        <dbReference type="PROSITE" id="PS50268"/>
    </source>
</evidence>
<evidence type="ECO:0000256" key="8">
    <source>
        <dbReference type="ARBA" id="ARBA00022989"/>
    </source>
</evidence>
<dbReference type="PANTHER" id="PTHR24025">
    <property type="entry name" value="DESMOGLEIN FAMILY MEMBER"/>
    <property type="match status" value="1"/>
</dbReference>
<keyword evidence="3 14" id="KW-0812">Transmembrane</keyword>
<dbReference type="Gene3D" id="2.60.40.60">
    <property type="entry name" value="Cadherins"/>
    <property type="match status" value="11"/>
</dbReference>
<evidence type="ECO:0000256" key="10">
    <source>
        <dbReference type="ARBA" id="ARBA00023157"/>
    </source>
</evidence>
<evidence type="ECO:0000313" key="16">
    <source>
        <dbReference type="EMBL" id="RWS15678.1"/>
    </source>
</evidence>
<dbReference type="GO" id="GO:0030855">
    <property type="term" value="P:epithelial cell differentiation"/>
    <property type="evidence" value="ECO:0007669"/>
    <property type="project" value="UniProtKB-ARBA"/>
</dbReference>
<evidence type="ECO:0000256" key="1">
    <source>
        <dbReference type="ARBA" id="ARBA00004167"/>
    </source>
</evidence>
<feature type="domain" description="Cadherin" evidence="15">
    <location>
        <begin position="741"/>
        <end position="841"/>
    </location>
</feature>
<keyword evidence="10" id="KW-1015">Disulfide bond</keyword>
<dbReference type="GO" id="GO:0007424">
    <property type="term" value="P:open tracheal system development"/>
    <property type="evidence" value="ECO:0007669"/>
    <property type="project" value="UniProtKB-ARBA"/>
</dbReference>
<keyword evidence="7" id="KW-0130">Cell adhesion</keyword>
<feature type="compositionally biased region" description="Low complexity" evidence="13">
    <location>
        <begin position="1461"/>
        <end position="1483"/>
    </location>
</feature>
<keyword evidence="8 14" id="KW-1133">Transmembrane helix</keyword>
<organism evidence="18 19">
    <name type="scientific">Dinothrombium tinctorium</name>
    <dbReference type="NCBI Taxonomy" id="1965070"/>
    <lineage>
        <taxon>Eukaryota</taxon>
        <taxon>Metazoa</taxon>
        <taxon>Ecdysozoa</taxon>
        <taxon>Arthropoda</taxon>
        <taxon>Chelicerata</taxon>
        <taxon>Arachnida</taxon>
        <taxon>Acari</taxon>
        <taxon>Acariformes</taxon>
        <taxon>Trombidiformes</taxon>
        <taxon>Prostigmata</taxon>
        <taxon>Anystina</taxon>
        <taxon>Parasitengona</taxon>
        <taxon>Trombidioidea</taxon>
        <taxon>Trombidiidae</taxon>
        <taxon>Dinothrombium</taxon>
    </lineage>
</organism>
<name>A0A3S3Q955_9ACAR</name>
<proteinExistence type="predicted"/>
<evidence type="ECO:0000313" key="18">
    <source>
        <dbReference type="EMBL" id="RWS16124.1"/>
    </source>
</evidence>
<feature type="domain" description="Cadherin" evidence="15">
    <location>
        <begin position="540"/>
        <end position="639"/>
    </location>
</feature>
<evidence type="ECO:0000313" key="19">
    <source>
        <dbReference type="Proteomes" id="UP000285301"/>
    </source>
</evidence>
<dbReference type="GO" id="GO:0007156">
    <property type="term" value="P:homophilic cell adhesion via plasma membrane adhesion molecules"/>
    <property type="evidence" value="ECO:0007669"/>
    <property type="project" value="InterPro"/>
</dbReference>
<evidence type="ECO:0000256" key="12">
    <source>
        <dbReference type="PROSITE-ProRule" id="PRU00043"/>
    </source>
</evidence>
<evidence type="ECO:0000313" key="17">
    <source>
        <dbReference type="EMBL" id="RWS15849.1"/>
    </source>
</evidence>
<feature type="compositionally biased region" description="Polar residues" evidence="13">
    <location>
        <begin position="1423"/>
        <end position="1434"/>
    </location>
</feature>
<dbReference type="PRINTS" id="PR00205">
    <property type="entry name" value="CADHERIN"/>
</dbReference>
<evidence type="ECO:0000256" key="4">
    <source>
        <dbReference type="ARBA" id="ARBA00022729"/>
    </source>
</evidence>
<keyword evidence="19" id="KW-1185">Reference proteome</keyword>
<dbReference type="FunFam" id="2.60.40.60:FF:000032">
    <property type="entry name" value="FAT atypical cadherin 1"/>
    <property type="match status" value="1"/>
</dbReference>
<reference evidence="18 19" key="1">
    <citation type="journal article" date="2018" name="Gigascience">
        <title>Genomes of trombidid mites reveal novel predicted allergens and laterally-transferred genes associated with secondary metabolism.</title>
        <authorList>
            <person name="Dong X."/>
            <person name="Chaisiri K."/>
            <person name="Xia D."/>
            <person name="Armstrong S.D."/>
            <person name="Fang Y."/>
            <person name="Donnelly M.J."/>
            <person name="Kadowaki T."/>
            <person name="McGarry J.W."/>
            <person name="Darby A.C."/>
            <person name="Makepeace B.L."/>
        </authorList>
    </citation>
    <scope>NUCLEOTIDE SEQUENCE [LARGE SCALE GENOMIC DNA]</scope>
    <source>
        <strain evidence="18">UoL-WK</strain>
    </source>
</reference>
<sequence>MPSELPIKGDETQISLVIQSETQKYFDLHGKRLVLNRPIDRDGEELSSIYIQISCIELHTGVKKNIPVLVKVVDVNDNWPQFTSNFYNTSISELVPVGTTVFRNLLALDRDSGPNGLVEYYTAALDGTASDGYNYFEIKMPHQGLVTVKKQLDYEKTNVYYLKVVATDKASNISKRLSSTATLTINVEDGDDLSPVFVYDNCLKNDGFCINPEYKASVASGSEGGTVKILPDRIKAEDRDSLNATIRYSFADGIPPFYKDFFAIDPLDGNVRHVRPVDRSQAKSFVLKVKAEQEDNKKQFAIAKLTINIFPVDKNPPIITPSSFDGYVYENAPIGSTVFGEINLINPLKLTVTDKDITNDDAPAVYAFEITSNSFRVNGDGHLIVNESNLDRDPPNPQTYKFQVIARQIGSPAGKGASAPITLNVHLIDINDNSPKLIPQPPVYIQAGDGARVVTKISAKDVDEVDKGRISYSIYHVSNNGKEKFRIDSKTGEISAIGKLIAGQQYSVTVQASDSANKVAQNIVEVIVVPGPNRGGPIFNSERYEAEVSEGISLFSTVISVNAVDPEGDFVSYSIIEGNFNEDFAIGFDSGIISVAKHLNREEVAAYLLIVKAEDKGGLYSTASVAITVTDINDENPQFMQSSYTFKVDEEVSNAFIGKVTARDADIGENGEVFYKLSDDLNFQINSNTGEIYTRRALDYEKQSKHQFVVTACDKSPNSRLATASVVVEVLDVQDEVPYFEKASYTALAAENSANVQLIQVRAIDLDSIQSITYVIREGDTSLFAIDPLSGVLRTLQGLDFEKKSQHIVIVGTLENNSNDEKATCVVQINVQDQNDNFPVFTSSSAPVRLQDSVPLGTVVTTLSATDSDGTSPGNQIRYELIGRDKATFYFMIDANSGVVSVKDDLRKEPESEYKLVVRAKDLGIPSLSTTTTVTVFVEHVTTAAPHSGLGFAESKYTVEVEENTLPEVIIKTISIINKPRGNFPMSCEIISGNEGKRFYITVSDQKDCELRVRDQQLDYEKQSKYFLTIHLNAVGGLTGISRLITQVTINVIDVNDNRPEFIIPKRYAHMTGSRYVSAIAIDAPADSQVVQVKAKDLDSQSNGAIVYELMPHSDPEGVFKIDYSTGILRTSRPTEDIPDSELPLKVKVIARDSPQLQSASLSQSAEVVVNLIEDKHRIILVIEDTSPGRVQDVKEEVLNILQERTGMIAGWEKAESMKIQRNHTIESDVTGTDAWLYLIEPHTLKILHSNDSRIKSTVFDIKSQNSLMIITRQKLGFNAIKVRRPYTAPKLPTSVIISSPVTTDIYDFGAVLIVLGAIIAIFGILGITYQCCMSPRKINQSKEPIKKIYVSSSSRIYDPIYVEPNMKEYETQVLQMSVPIDDEASIEDLINSKSTLKGLMSVRGVMSDVSFVPRSRSYINQSPESRATLTTGDKGSSASSSNSCSTNSNIKSKQKLISHRSNNCTSNRQTSSSSTINSNDRSPLNPKTTEL</sequence>
<feature type="domain" description="Cadherin" evidence="15">
    <location>
        <begin position="450"/>
        <end position="539"/>
    </location>
</feature>
<dbReference type="GO" id="GO:0005886">
    <property type="term" value="C:plasma membrane"/>
    <property type="evidence" value="ECO:0007669"/>
    <property type="project" value="InterPro"/>
</dbReference>
<dbReference type="PROSITE" id="PS00232">
    <property type="entry name" value="CADHERIN_1"/>
    <property type="match status" value="4"/>
</dbReference>
<feature type="transmembrane region" description="Helical" evidence="14">
    <location>
        <begin position="1309"/>
        <end position="1333"/>
    </location>
</feature>
<keyword evidence="9 14" id="KW-0472">Membrane</keyword>
<dbReference type="GO" id="GO:0009653">
    <property type="term" value="P:anatomical structure morphogenesis"/>
    <property type="evidence" value="ECO:0007669"/>
    <property type="project" value="UniProtKB-ARBA"/>
</dbReference>
<evidence type="ECO:0000256" key="5">
    <source>
        <dbReference type="ARBA" id="ARBA00022737"/>
    </source>
</evidence>
<feature type="domain" description="Cadherin" evidence="15">
    <location>
        <begin position="640"/>
        <end position="740"/>
    </location>
</feature>
<comment type="caution">
    <text evidence="18">The sequence shown here is derived from an EMBL/GenBank/DDBJ whole genome shotgun (WGS) entry which is preliminary data.</text>
</comment>
<dbReference type="CDD" id="cd11304">
    <property type="entry name" value="Cadherin_repeat"/>
    <property type="match status" value="10"/>
</dbReference>
<dbReference type="InterPro" id="IPR020894">
    <property type="entry name" value="Cadherin_CS"/>
</dbReference>
<dbReference type="PANTHER" id="PTHR24025:SF23">
    <property type="entry name" value="NEURAL-CADHERIN"/>
    <property type="match status" value="1"/>
</dbReference>
<dbReference type="EMBL" id="NCKU01000292">
    <property type="protein sequence ID" value="RWS16124.1"/>
    <property type="molecule type" value="Genomic_DNA"/>
</dbReference>
<feature type="domain" description="Cadherin" evidence="15">
    <location>
        <begin position="83"/>
        <end position="197"/>
    </location>
</feature>
<dbReference type="STRING" id="1965070.A0A3S3Q955"/>
<dbReference type="SUPFAM" id="SSF49313">
    <property type="entry name" value="Cadherin-like"/>
    <property type="match status" value="10"/>
</dbReference>
<dbReference type="EMBL" id="NCKU01000391">
    <property type="protein sequence ID" value="RWS15678.1"/>
    <property type="molecule type" value="Genomic_DNA"/>
</dbReference>
<evidence type="ECO:0000256" key="6">
    <source>
        <dbReference type="ARBA" id="ARBA00022837"/>
    </source>
</evidence>
<dbReference type="GO" id="GO:0008104">
    <property type="term" value="P:intracellular protein localization"/>
    <property type="evidence" value="ECO:0007669"/>
    <property type="project" value="UniProtKB-ARBA"/>
</dbReference>
<dbReference type="EMBL" id="NCKU01000353">
    <property type="protein sequence ID" value="RWS15849.1"/>
    <property type="molecule type" value="Genomic_DNA"/>
</dbReference>
<evidence type="ECO:0000256" key="3">
    <source>
        <dbReference type="ARBA" id="ARBA00022692"/>
    </source>
</evidence>
<comment type="subcellular location">
    <subcellularLocation>
        <location evidence="1">Membrane</location>
        <topology evidence="1">Single-pass membrane protein</topology>
    </subcellularLocation>
</comment>
<feature type="domain" description="Cadherin" evidence="15">
    <location>
        <begin position="320"/>
        <end position="437"/>
    </location>
</feature>
<dbReference type="InterPro" id="IPR015919">
    <property type="entry name" value="Cadherin-like_sf"/>
</dbReference>
<evidence type="ECO:0000256" key="7">
    <source>
        <dbReference type="ARBA" id="ARBA00022889"/>
    </source>
</evidence>
<dbReference type="GO" id="GO:0005911">
    <property type="term" value="C:cell-cell junction"/>
    <property type="evidence" value="ECO:0007669"/>
    <property type="project" value="TreeGrafter"/>
</dbReference>
<dbReference type="InterPro" id="IPR050971">
    <property type="entry name" value="Cadherin-domain_protein"/>
</dbReference>
<dbReference type="PROSITE" id="PS50268">
    <property type="entry name" value="CADHERIN_2"/>
    <property type="match status" value="11"/>
</dbReference>
<evidence type="ECO:0000256" key="11">
    <source>
        <dbReference type="ARBA" id="ARBA00023180"/>
    </source>
</evidence>
<dbReference type="FunFam" id="2.60.40.60:FF:000033">
    <property type="entry name" value="FAT atypical cadherin 1"/>
    <property type="match status" value="2"/>
</dbReference>
<evidence type="ECO:0000256" key="13">
    <source>
        <dbReference type="SAM" id="MobiDB-lite"/>
    </source>
</evidence>
<keyword evidence="5" id="KW-0677">Repeat</keyword>
<evidence type="ECO:0000256" key="9">
    <source>
        <dbReference type="ARBA" id="ARBA00023136"/>
    </source>
</evidence>
<keyword evidence="4" id="KW-0732">Signal</keyword>
<evidence type="ECO:0000256" key="2">
    <source>
        <dbReference type="ARBA" id="ARBA00022536"/>
    </source>
</evidence>
<accession>A0A3S3Q955</accession>
<gene>
    <name evidence="18" type="ORF">B4U79_03033</name>
    <name evidence="17" type="ORF">B4U79_04773</name>
    <name evidence="16" type="ORF">B4U79_08526</name>
</gene>
<dbReference type="OrthoDB" id="10029135at2759"/>
<dbReference type="GO" id="GO:0005509">
    <property type="term" value="F:calcium ion binding"/>
    <property type="evidence" value="ECO:0007669"/>
    <property type="project" value="UniProtKB-UniRule"/>
</dbReference>
<feature type="region of interest" description="Disordered" evidence="13">
    <location>
        <begin position="1423"/>
        <end position="1492"/>
    </location>
</feature>
<feature type="domain" description="Cadherin" evidence="15">
    <location>
        <begin position="210"/>
        <end position="319"/>
    </location>
</feature>
<feature type="domain" description="Cadherin" evidence="15">
    <location>
        <begin position="1072"/>
        <end position="1190"/>
    </location>
</feature>
<keyword evidence="6 12" id="KW-0106">Calcium</keyword>
<feature type="compositionally biased region" description="Low complexity" evidence="13">
    <location>
        <begin position="1435"/>
        <end position="1452"/>
    </location>
</feature>
<reference evidence="18" key="2">
    <citation type="submission" date="2018-11" db="EMBL/GenBank/DDBJ databases">
        <title>Trombidioid mite genomics.</title>
        <authorList>
            <person name="Dong X."/>
        </authorList>
    </citation>
    <scope>NUCLEOTIDE SEQUENCE</scope>
    <source>
        <strain evidence="18">UoL-WK</strain>
    </source>
</reference>